<evidence type="ECO:0000313" key="2">
    <source>
        <dbReference type="EMBL" id="GHP10769.1"/>
    </source>
</evidence>
<protein>
    <submittedName>
        <fullName evidence="2">Uncharacterized protein</fullName>
    </submittedName>
</protein>
<keyword evidence="3" id="KW-1185">Reference proteome</keyword>
<feature type="compositionally biased region" description="Polar residues" evidence="1">
    <location>
        <begin position="9"/>
        <end position="23"/>
    </location>
</feature>
<evidence type="ECO:0000256" key="1">
    <source>
        <dbReference type="SAM" id="MobiDB-lite"/>
    </source>
</evidence>
<feature type="region of interest" description="Disordered" evidence="1">
    <location>
        <begin position="1"/>
        <end position="35"/>
    </location>
</feature>
<dbReference type="EMBL" id="BNJQ01000031">
    <property type="protein sequence ID" value="GHP10769.1"/>
    <property type="molecule type" value="Genomic_DNA"/>
</dbReference>
<accession>A0A830I138</accession>
<gene>
    <name evidence="2" type="ORF">PPROV_000950000</name>
</gene>
<evidence type="ECO:0000313" key="3">
    <source>
        <dbReference type="Proteomes" id="UP000660262"/>
    </source>
</evidence>
<organism evidence="2 3">
    <name type="scientific">Pycnococcus provasolii</name>
    <dbReference type="NCBI Taxonomy" id="41880"/>
    <lineage>
        <taxon>Eukaryota</taxon>
        <taxon>Viridiplantae</taxon>
        <taxon>Chlorophyta</taxon>
        <taxon>Pseudoscourfieldiophyceae</taxon>
        <taxon>Pseudoscourfieldiales</taxon>
        <taxon>Pycnococcaceae</taxon>
        <taxon>Pycnococcus</taxon>
    </lineage>
</organism>
<sequence length="152" mass="15317">MARCPEESPCSSPRRQATTTAAPSTAGHDRNSTAQQTCGDGVINNLAMVRDLPAAFAAAYSATPSGGGLCGLLPPGAATTLPTLSPPSEAMRVLQHLMGTANFIAVKEALQQAAMKNLLNSLANSDASALLTSYLFAAGMLSSAGANHGSTA</sequence>
<dbReference type="AlphaFoldDB" id="A0A830I138"/>
<name>A0A830I138_9CHLO</name>
<proteinExistence type="predicted"/>
<reference evidence="2" key="1">
    <citation type="submission" date="2020-10" db="EMBL/GenBank/DDBJ databases">
        <title>Unveiling of a novel bifunctional photoreceptor, Dualchrome1, isolated from a cosmopolitan green alga.</title>
        <authorList>
            <person name="Suzuki S."/>
            <person name="Kawachi M."/>
        </authorList>
    </citation>
    <scope>NUCLEOTIDE SEQUENCE</scope>
    <source>
        <strain evidence="2">NIES 2893</strain>
    </source>
</reference>
<comment type="caution">
    <text evidence="2">The sequence shown here is derived from an EMBL/GenBank/DDBJ whole genome shotgun (WGS) entry which is preliminary data.</text>
</comment>
<dbReference type="Proteomes" id="UP000660262">
    <property type="component" value="Unassembled WGS sequence"/>
</dbReference>